<dbReference type="InterPro" id="IPR002220">
    <property type="entry name" value="DapA-like"/>
</dbReference>
<dbReference type="PIRSF" id="PIRSF001365">
    <property type="entry name" value="DHDPS"/>
    <property type="match status" value="1"/>
</dbReference>
<reference evidence="9 10" key="1">
    <citation type="submission" date="2020-08" db="EMBL/GenBank/DDBJ databases">
        <title>Sequencing the genomes of 1000 actinobacteria strains.</title>
        <authorList>
            <person name="Klenk H.-P."/>
        </authorList>
    </citation>
    <scope>NUCLEOTIDE SEQUENCE [LARGE SCALE GENOMIC DNA]</scope>
    <source>
        <strain evidence="9 10">DSM 44786</strain>
    </source>
</reference>
<dbReference type="EC" id="4.2.1.41" evidence="5"/>
<proteinExistence type="inferred from homology"/>
<keyword evidence="10" id="KW-1185">Reference proteome</keyword>
<gene>
    <name evidence="9" type="ORF">F4556_006083</name>
</gene>
<evidence type="ECO:0000256" key="3">
    <source>
        <dbReference type="ARBA" id="ARBA00007592"/>
    </source>
</evidence>
<dbReference type="SUPFAM" id="SSF51569">
    <property type="entry name" value="Aldolase"/>
    <property type="match status" value="1"/>
</dbReference>
<dbReference type="EMBL" id="JACHJR010000001">
    <property type="protein sequence ID" value="MBB4950548.1"/>
    <property type="molecule type" value="Genomic_DNA"/>
</dbReference>
<dbReference type="Proteomes" id="UP000573327">
    <property type="component" value="Unassembled WGS sequence"/>
</dbReference>
<evidence type="ECO:0000313" key="10">
    <source>
        <dbReference type="Proteomes" id="UP000573327"/>
    </source>
</evidence>
<evidence type="ECO:0000256" key="1">
    <source>
        <dbReference type="ARBA" id="ARBA00001446"/>
    </source>
</evidence>
<evidence type="ECO:0000313" key="9">
    <source>
        <dbReference type="EMBL" id="MBB4950548.1"/>
    </source>
</evidence>
<evidence type="ECO:0000256" key="7">
    <source>
        <dbReference type="PIRSR" id="PIRSR001365-1"/>
    </source>
</evidence>
<sequence>MPALVDRLDGLLFFPVTAFAPDGALDLTTFRAHVRARIDDGAAAVFAACGTGEYHALGLDEYEAVIAAAVEETAGAVPVVAGIGHGTALALEFVRRAERAGADGLLALPPYLVKPSQAGLLRHYTELAEATRLEIIIYARDNAVLDPETVVRLAELPNVVGYKDGLGDVDRMQRIISAVRTAHPDRPFRYFNGLPTAELTGLAYRGIGVTLYSSAVFCFAPDLALAFHAALNGGDDETANRLLDGFFRPLVELRNLGSGYAVSLVKAGVRLDGLDVGEVRSPLTEPAAEHVSQLADLIKHGRTLL</sequence>
<comment type="caution">
    <text evidence="9">The sequence shown here is derived from an EMBL/GenBank/DDBJ whole genome shotgun (WGS) entry which is preliminary data.</text>
</comment>
<dbReference type="SMART" id="SM01130">
    <property type="entry name" value="DHDPS"/>
    <property type="match status" value="1"/>
</dbReference>
<dbReference type="PANTHER" id="PTHR12128">
    <property type="entry name" value="DIHYDRODIPICOLINATE SYNTHASE"/>
    <property type="match status" value="1"/>
</dbReference>
<feature type="active site" description="Schiff-base intermediate with substrate" evidence="7">
    <location>
        <position position="163"/>
    </location>
</feature>
<accession>A0A7W7WKT9</accession>
<name>A0A7W7WKT9_9ACTN</name>
<keyword evidence="4 5" id="KW-0456">Lyase</keyword>
<dbReference type="GO" id="GO:0047448">
    <property type="term" value="F:5-dehydro-4-deoxyglucarate dehydratase activity"/>
    <property type="evidence" value="ECO:0007669"/>
    <property type="project" value="UniProtKB-UniRule"/>
</dbReference>
<evidence type="ECO:0000256" key="4">
    <source>
        <dbReference type="ARBA" id="ARBA00023239"/>
    </source>
</evidence>
<dbReference type="InterPro" id="IPR017655">
    <property type="entry name" value="Dehydro-deoxyglucarate_dehyd"/>
</dbReference>
<dbReference type="Gene3D" id="3.20.20.70">
    <property type="entry name" value="Aldolase class I"/>
    <property type="match status" value="1"/>
</dbReference>
<dbReference type="UniPathway" id="UPA00564">
    <property type="reaction ID" value="UER00628"/>
</dbReference>
<dbReference type="RefSeq" id="WP_184921799.1">
    <property type="nucleotide sequence ID" value="NZ_JACHJR010000001.1"/>
</dbReference>
<organism evidence="9 10">
    <name type="scientific">Kitasatospora gansuensis</name>
    <dbReference type="NCBI Taxonomy" id="258050"/>
    <lineage>
        <taxon>Bacteria</taxon>
        <taxon>Bacillati</taxon>
        <taxon>Actinomycetota</taxon>
        <taxon>Actinomycetes</taxon>
        <taxon>Kitasatosporales</taxon>
        <taxon>Streptomycetaceae</taxon>
        <taxon>Kitasatospora</taxon>
    </lineage>
</organism>
<dbReference type="PANTHER" id="PTHR12128:SF19">
    <property type="entry name" value="5-DEHYDRO-4-DEOXYGLUCARATE DEHYDRATASE 2-RELATED"/>
    <property type="match status" value="1"/>
</dbReference>
<dbReference type="NCBIfam" id="NF002958">
    <property type="entry name" value="PRK03620.1"/>
    <property type="match status" value="1"/>
</dbReference>
<feature type="active site" description="Proton donor/acceptor" evidence="7">
    <location>
        <position position="138"/>
    </location>
</feature>
<dbReference type="GO" id="GO:0008840">
    <property type="term" value="F:4-hydroxy-tetrahydrodipicolinate synthase activity"/>
    <property type="evidence" value="ECO:0007669"/>
    <property type="project" value="TreeGrafter"/>
</dbReference>
<protein>
    <recommendedName>
        <fullName evidence="5">Probable 5-dehydro-4-deoxyglucarate dehydratase</fullName>
        <ecNumber evidence="5">4.2.1.41</ecNumber>
    </recommendedName>
    <alternativeName>
        <fullName evidence="5">5-keto-4-deoxy-glucarate dehydratase</fullName>
        <shortName evidence="5">KDGDH</shortName>
    </alternativeName>
</protein>
<evidence type="ECO:0000256" key="6">
    <source>
        <dbReference type="PIRNR" id="PIRNR001365"/>
    </source>
</evidence>
<dbReference type="AlphaFoldDB" id="A0A7W7WKT9"/>
<comment type="pathway">
    <text evidence="2 5">Carbohydrate acid metabolism; D-glucarate degradation; 2,5-dioxopentanoate from D-glucarate: step 2/2.</text>
</comment>
<comment type="catalytic activity">
    <reaction evidence="1 5">
        <text>5-dehydro-4-deoxy-D-glucarate + H(+) = 2,5-dioxopentanoate + CO2 + H2O</text>
        <dbReference type="Rhea" id="RHEA:24608"/>
        <dbReference type="ChEBI" id="CHEBI:15377"/>
        <dbReference type="ChEBI" id="CHEBI:15378"/>
        <dbReference type="ChEBI" id="CHEBI:16526"/>
        <dbReference type="ChEBI" id="CHEBI:42819"/>
        <dbReference type="ChEBI" id="CHEBI:58136"/>
        <dbReference type="EC" id="4.2.1.41"/>
    </reaction>
</comment>
<dbReference type="HAMAP" id="MF_00694">
    <property type="entry name" value="KDGDH"/>
    <property type="match status" value="1"/>
</dbReference>
<comment type="similarity">
    <text evidence="3 5 6">Belongs to the DapA family.</text>
</comment>
<evidence type="ECO:0000256" key="5">
    <source>
        <dbReference type="HAMAP-Rule" id="MF_00694"/>
    </source>
</evidence>
<dbReference type="InterPro" id="IPR013785">
    <property type="entry name" value="Aldolase_TIM"/>
</dbReference>
<feature type="binding site" evidence="8">
    <location>
        <position position="51"/>
    </location>
    <ligand>
        <name>pyruvate</name>
        <dbReference type="ChEBI" id="CHEBI:15361"/>
    </ligand>
</feature>
<evidence type="ECO:0000256" key="2">
    <source>
        <dbReference type="ARBA" id="ARBA00004983"/>
    </source>
</evidence>
<dbReference type="GO" id="GO:0042838">
    <property type="term" value="P:D-glucarate catabolic process"/>
    <property type="evidence" value="ECO:0007669"/>
    <property type="project" value="UniProtKB-UniRule"/>
</dbReference>
<evidence type="ECO:0000256" key="8">
    <source>
        <dbReference type="PIRSR" id="PIRSR001365-2"/>
    </source>
</evidence>
<dbReference type="Pfam" id="PF00701">
    <property type="entry name" value="DHDPS"/>
    <property type="match status" value="1"/>
</dbReference>